<feature type="domain" description="Cytoskeleton protein RodZ-like C-terminal" evidence="3">
    <location>
        <begin position="252"/>
        <end position="323"/>
    </location>
</feature>
<feature type="compositionally biased region" description="Polar residues" evidence="1">
    <location>
        <begin position="173"/>
        <end position="182"/>
    </location>
</feature>
<feature type="transmembrane region" description="Helical" evidence="2">
    <location>
        <begin position="115"/>
        <end position="135"/>
    </location>
</feature>
<keyword evidence="2" id="KW-0812">Transmembrane</keyword>
<evidence type="ECO:0000256" key="2">
    <source>
        <dbReference type="SAM" id="Phobius"/>
    </source>
</evidence>
<protein>
    <submittedName>
        <fullName evidence="4">Cytoskeleton protein RodZ</fullName>
    </submittedName>
</protein>
<dbReference type="EMBL" id="JBHRSE010000101">
    <property type="protein sequence ID" value="MFC3025000.1"/>
    <property type="molecule type" value="Genomic_DNA"/>
</dbReference>
<evidence type="ECO:0000259" key="3">
    <source>
        <dbReference type="Pfam" id="PF13464"/>
    </source>
</evidence>
<dbReference type="PANTHER" id="PTHR34475">
    <property type="match status" value="1"/>
</dbReference>
<dbReference type="Proteomes" id="UP001595384">
    <property type="component" value="Unassembled WGS sequence"/>
</dbReference>
<feature type="compositionally biased region" description="Low complexity" evidence="1">
    <location>
        <begin position="183"/>
        <end position="193"/>
    </location>
</feature>
<dbReference type="PANTHER" id="PTHR34475:SF1">
    <property type="entry name" value="CYTOSKELETON PROTEIN RODZ"/>
    <property type="match status" value="1"/>
</dbReference>
<keyword evidence="5" id="KW-1185">Reference proteome</keyword>
<sequence>MEQDDTVVNSNKSTLKPGTLLKNKRESLGYSKQDVANRLRLRSAIIDSIENDELECDQVATFTRGYLLSYAKAVGVSDEEILQSYEEHCKVAEPDQQSMQSFSKQTKRDKNDNRLMTLTWIILLVIVGMSSLWWYQNSQQDTLSPQPSSSKLSVPSASEIKKAVADEEFATVSDLTNPDNGQSAASAETSPEPSAKDDTQAESAQSANPADNRDSAEPNTQANTSAQSTDSPASQTDTQDSQPAVSSHSQLTMRFDADCWIQIKDATGKTLAIGIKKKGQSLDLRGDKPFKVVLGAPEVVHMSFDNESVDLSGYTSGKVARLTLP</sequence>
<dbReference type="InterPro" id="IPR025194">
    <property type="entry name" value="RodZ-like_C"/>
</dbReference>
<dbReference type="InterPro" id="IPR010982">
    <property type="entry name" value="Lambda_DNA-bd_dom_sf"/>
</dbReference>
<dbReference type="Pfam" id="PF13413">
    <property type="entry name" value="HTH_25"/>
    <property type="match status" value="1"/>
</dbReference>
<feature type="compositionally biased region" description="Polar residues" evidence="1">
    <location>
        <begin position="217"/>
        <end position="249"/>
    </location>
</feature>
<dbReference type="NCBIfam" id="NF008109">
    <property type="entry name" value="PRK10856.1"/>
    <property type="match status" value="1"/>
</dbReference>
<dbReference type="Pfam" id="PF13464">
    <property type="entry name" value="RodZ_C"/>
    <property type="match status" value="1"/>
</dbReference>
<dbReference type="InterPro" id="IPR001387">
    <property type="entry name" value="Cro/C1-type_HTH"/>
</dbReference>
<name>A0ABV7CAA5_9VIBR</name>
<evidence type="ECO:0000313" key="5">
    <source>
        <dbReference type="Proteomes" id="UP001595384"/>
    </source>
</evidence>
<dbReference type="Gene3D" id="1.10.260.40">
    <property type="entry name" value="lambda repressor-like DNA-binding domains"/>
    <property type="match status" value="1"/>
</dbReference>
<reference evidence="5" key="1">
    <citation type="journal article" date="2019" name="Int. J. Syst. Evol. Microbiol.">
        <title>The Global Catalogue of Microorganisms (GCM) 10K type strain sequencing project: providing services to taxonomists for standard genome sequencing and annotation.</title>
        <authorList>
            <consortium name="The Broad Institute Genomics Platform"/>
            <consortium name="The Broad Institute Genome Sequencing Center for Infectious Disease"/>
            <person name="Wu L."/>
            <person name="Ma J."/>
        </authorList>
    </citation>
    <scope>NUCLEOTIDE SEQUENCE [LARGE SCALE GENOMIC DNA]</scope>
    <source>
        <strain evidence="5">KCTC 62784</strain>
    </source>
</reference>
<dbReference type="CDD" id="cd00093">
    <property type="entry name" value="HTH_XRE"/>
    <property type="match status" value="1"/>
</dbReference>
<organism evidence="4 5">
    <name type="scientific">Vibrio zhugei</name>
    <dbReference type="NCBI Taxonomy" id="2479546"/>
    <lineage>
        <taxon>Bacteria</taxon>
        <taxon>Pseudomonadati</taxon>
        <taxon>Pseudomonadota</taxon>
        <taxon>Gammaproteobacteria</taxon>
        <taxon>Vibrionales</taxon>
        <taxon>Vibrionaceae</taxon>
        <taxon>Vibrio</taxon>
    </lineage>
</organism>
<evidence type="ECO:0000313" key="4">
    <source>
        <dbReference type="EMBL" id="MFC3025000.1"/>
    </source>
</evidence>
<keyword evidence="2" id="KW-0472">Membrane</keyword>
<gene>
    <name evidence="4" type="primary">rodZ</name>
    <name evidence="4" type="ORF">ACFODT_14420</name>
</gene>
<proteinExistence type="predicted"/>
<dbReference type="InterPro" id="IPR050400">
    <property type="entry name" value="Bact_Cytoskel_RodZ"/>
</dbReference>
<dbReference type="SUPFAM" id="SSF47413">
    <property type="entry name" value="lambda repressor-like DNA-binding domains"/>
    <property type="match status" value="1"/>
</dbReference>
<comment type="caution">
    <text evidence="4">The sequence shown here is derived from an EMBL/GenBank/DDBJ whole genome shotgun (WGS) entry which is preliminary data.</text>
</comment>
<feature type="region of interest" description="Disordered" evidence="1">
    <location>
        <begin position="172"/>
        <end position="249"/>
    </location>
</feature>
<dbReference type="RefSeq" id="WP_390258894.1">
    <property type="nucleotide sequence ID" value="NZ_JBHRSE010000101.1"/>
</dbReference>
<accession>A0ABV7CAA5</accession>
<evidence type="ECO:0000256" key="1">
    <source>
        <dbReference type="SAM" id="MobiDB-lite"/>
    </source>
</evidence>
<keyword evidence="2" id="KW-1133">Transmembrane helix</keyword>